<dbReference type="GO" id="GO:0008840">
    <property type="term" value="F:4-hydroxy-tetrahydrodipicolinate synthase activity"/>
    <property type="evidence" value="ECO:0007669"/>
    <property type="project" value="UniProtKB-UniRule"/>
</dbReference>
<dbReference type="Gene3D" id="3.20.20.70">
    <property type="entry name" value="Aldolase class I"/>
    <property type="match status" value="1"/>
</dbReference>
<dbReference type="SMART" id="SM01130">
    <property type="entry name" value="DHDPS"/>
    <property type="match status" value="1"/>
</dbReference>
<dbReference type="Proteomes" id="UP000199534">
    <property type="component" value="Unassembled WGS sequence"/>
</dbReference>
<organism evidence="16 17">
    <name type="scientific">Robiginitalea myxolifaciens</name>
    <dbReference type="NCBI Taxonomy" id="400055"/>
    <lineage>
        <taxon>Bacteria</taxon>
        <taxon>Pseudomonadati</taxon>
        <taxon>Bacteroidota</taxon>
        <taxon>Flavobacteriia</taxon>
        <taxon>Flavobacteriales</taxon>
        <taxon>Flavobacteriaceae</taxon>
        <taxon>Robiginitalea</taxon>
    </lineage>
</organism>
<comment type="subunit">
    <text evidence="12">Homotetramer; dimer of dimers.</text>
</comment>
<feature type="binding site" evidence="12 15">
    <location>
        <position position="50"/>
    </location>
    <ligand>
        <name>pyruvate</name>
        <dbReference type="ChEBI" id="CHEBI:15361"/>
    </ligand>
</feature>
<evidence type="ECO:0000256" key="6">
    <source>
        <dbReference type="ARBA" id="ARBA00022605"/>
    </source>
</evidence>
<keyword evidence="8 12" id="KW-0457">Lysine biosynthesis</keyword>
<dbReference type="InterPro" id="IPR020625">
    <property type="entry name" value="Schiff_base-form_aldolases_AS"/>
</dbReference>
<feature type="site" description="Part of a proton relay during catalysis" evidence="12">
    <location>
        <position position="112"/>
    </location>
</feature>
<evidence type="ECO:0000256" key="3">
    <source>
        <dbReference type="ARBA" id="ARBA00007592"/>
    </source>
</evidence>
<dbReference type="GO" id="GO:0005829">
    <property type="term" value="C:cytosol"/>
    <property type="evidence" value="ECO:0007669"/>
    <property type="project" value="TreeGrafter"/>
</dbReference>
<dbReference type="PANTHER" id="PTHR12128">
    <property type="entry name" value="DIHYDRODIPICOLINATE SYNTHASE"/>
    <property type="match status" value="1"/>
</dbReference>
<dbReference type="EC" id="4.3.3.7" evidence="4 12"/>
<dbReference type="InterPro" id="IPR002220">
    <property type="entry name" value="DapA-like"/>
</dbReference>
<sequence length="300" mass="31964">MGLTSQWTGTGTALVTPFTDDLEVDLKALGDLVEFTIEGGIDYLVVLGTTGETATLDAQEKQAIMRRVSEVNAGRVPLMVGVGSNNTRALLREVEQTDFPDYQGILSVSPYYNRPTQEGIIAHFKALDATTPLPIMVYNVPARTGSNMSVETTITLATECPNIFAIKEACGDLSQLEALIRKAPEDFMVISGDDFTAVPTVALGGQGVVSVLAQGIPSEFSQMMQAGLAKDVPRAESLYAALDPLVRLIFREGNPAGIKALLNLQGICGTQVRLPLLPASPDLQESLSNALAKLRAKVVS</sequence>
<evidence type="ECO:0000313" key="17">
    <source>
        <dbReference type="Proteomes" id="UP000199534"/>
    </source>
</evidence>
<dbReference type="PIRSF" id="PIRSF001365">
    <property type="entry name" value="DHDPS"/>
    <property type="match status" value="1"/>
</dbReference>
<dbReference type="PRINTS" id="PR00146">
    <property type="entry name" value="DHPICSNTHASE"/>
</dbReference>
<dbReference type="STRING" id="400055.SAMN04490243_1659"/>
<comment type="subcellular location">
    <subcellularLocation>
        <location evidence="12">Cytoplasm</location>
    </subcellularLocation>
</comment>
<dbReference type="InterPro" id="IPR005263">
    <property type="entry name" value="DapA"/>
</dbReference>
<comment type="function">
    <text evidence="1 12">Catalyzes the condensation of (S)-aspartate-beta-semialdehyde [(S)-ASA] and pyruvate to 4-hydroxy-tetrahydrodipicolinate (HTPA).</text>
</comment>
<dbReference type="InterPro" id="IPR013785">
    <property type="entry name" value="Aldolase_TIM"/>
</dbReference>
<evidence type="ECO:0000256" key="12">
    <source>
        <dbReference type="HAMAP-Rule" id="MF_00418"/>
    </source>
</evidence>
<protein>
    <recommendedName>
        <fullName evidence="4 12">4-hydroxy-tetrahydrodipicolinate synthase</fullName>
        <shortName evidence="12">HTPA synthase</shortName>
        <ecNumber evidence="4 12">4.3.3.7</ecNumber>
    </recommendedName>
</protein>
<evidence type="ECO:0000256" key="11">
    <source>
        <dbReference type="ARBA" id="ARBA00047836"/>
    </source>
</evidence>
<comment type="similarity">
    <text evidence="3 12 13">Belongs to the DapA family.</text>
</comment>
<evidence type="ECO:0000256" key="7">
    <source>
        <dbReference type="ARBA" id="ARBA00022915"/>
    </source>
</evidence>
<dbReference type="UniPathway" id="UPA00034">
    <property type="reaction ID" value="UER00017"/>
</dbReference>
<dbReference type="SUPFAM" id="SSF51569">
    <property type="entry name" value="Aldolase"/>
    <property type="match status" value="1"/>
</dbReference>
<dbReference type="GO" id="GO:0019877">
    <property type="term" value="P:diaminopimelate biosynthetic process"/>
    <property type="evidence" value="ECO:0007669"/>
    <property type="project" value="UniProtKB-UniRule"/>
</dbReference>
<keyword evidence="10 12" id="KW-0704">Schiff base</keyword>
<evidence type="ECO:0000256" key="10">
    <source>
        <dbReference type="ARBA" id="ARBA00023270"/>
    </source>
</evidence>
<dbReference type="OrthoDB" id="9782828at2"/>
<feature type="active site" description="Proton donor/acceptor" evidence="12 14">
    <location>
        <position position="138"/>
    </location>
</feature>
<reference evidence="16 17" key="1">
    <citation type="submission" date="2016-10" db="EMBL/GenBank/DDBJ databases">
        <authorList>
            <person name="de Groot N.N."/>
        </authorList>
    </citation>
    <scope>NUCLEOTIDE SEQUENCE [LARGE SCALE GENOMIC DNA]</scope>
    <source>
        <strain evidence="16 17">DSM 21019</strain>
    </source>
</reference>
<dbReference type="Pfam" id="PF00701">
    <property type="entry name" value="DHDPS"/>
    <property type="match status" value="1"/>
</dbReference>
<comment type="caution">
    <text evidence="12">Was originally thought to be a dihydrodipicolinate synthase (DHDPS), catalyzing the condensation of (S)-aspartate-beta-semialdehyde [(S)-ASA] and pyruvate to dihydrodipicolinate (DHDP). However, it was shown in E.coli that the product of the enzymatic reaction is not dihydrodipicolinate but in fact (4S)-4-hydroxy-2,3,4,5-tetrahydro-(2S)-dipicolinic acid (HTPA), and that the consecutive dehydration reaction leading to DHDP is not spontaneous but catalyzed by DapB.</text>
</comment>
<evidence type="ECO:0000256" key="5">
    <source>
        <dbReference type="ARBA" id="ARBA00022490"/>
    </source>
</evidence>
<dbReference type="RefSeq" id="WP_092982156.1">
    <property type="nucleotide sequence ID" value="NZ_FOYQ01000002.1"/>
</dbReference>
<evidence type="ECO:0000256" key="15">
    <source>
        <dbReference type="PIRSR" id="PIRSR001365-2"/>
    </source>
</evidence>
<comment type="pathway">
    <text evidence="2 12">Amino-acid biosynthesis; L-lysine biosynthesis via DAP pathway; (S)-tetrahydrodipicolinate from L-aspartate: step 3/4.</text>
</comment>
<feature type="active site" description="Schiff-base intermediate with substrate" evidence="12 14">
    <location>
        <position position="167"/>
    </location>
</feature>
<evidence type="ECO:0000256" key="13">
    <source>
        <dbReference type="PIRNR" id="PIRNR001365"/>
    </source>
</evidence>
<dbReference type="CDD" id="cd00950">
    <property type="entry name" value="DHDPS"/>
    <property type="match status" value="1"/>
</dbReference>
<evidence type="ECO:0000256" key="1">
    <source>
        <dbReference type="ARBA" id="ARBA00003294"/>
    </source>
</evidence>
<feature type="site" description="Part of a proton relay during catalysis" evidence="12">
    <location>
        <position position="49"/>
    </location>
</feature>
<dbReference type="HAMAP" id="MF_00418">
    <property type="entry name" value="DapA"/>
    <property type="match status" value="1"/>
</dbReference>
<gene>
    <name evidence="12" type="primary">dapA</name>
    <name evidence="16" type="ORF">SAMN04490243_1659</name>
</gene>
<accession>A0A1I6GSB5</accession>
<keyword evidence="7 12" id="KW-0220">Diaminopimelate biosynthesis</keyword>
<dbReference type="GO" id="GO:0009089">
    <property type="term" value="P:lysine biosynthetic process via diaminopimelate"/>
    <property type="evidence" value="ECO:0007669"/>
    <property type="project" value="UniProtKB-UniRule"/>
</dbReference>
<keyword evidence="5 12" id="KW-0963">Cytoplasm</keyword>
<comment type="catalytic activity">
    <reaction evidence="11 12">
        <text>L-aspartate 4-semialdehyde + pyruvate = (2S,4S)-4-hydroxy-2,3,4,5-tetrahydrodipicolinate + H2O + H(+)</text>
        <dbReference type="Rhea" id="RHEA:34171"/>
        <dbReference type="ChEBI" id="CHEBI:15361"/>
        <dbReference type="ChEBI" id="CHEBI:15377"/>
        <dbReference type="ChEBI" id="CHEBI:15378"/>
        <dbReference type="ChEBI" id="CHEBI:67139"/>
        <dbReference type="ChEBI" id="CHEBI:537519"/>
        <dbReference type="EC" id="4.3.3.7"/>
    </reaction>
</comment>
<evidence type="ECO:0000313" key="16">
    <source>
        <dbReference type="EMBL" id="SFR45026.1"/>
    </source>
</evidence>
<evidence type="ECO:0000256" key="2">
    <source>
        <dbReference type="ARBA" id="ARBA00005120"/>
    </source>
</evidence>
<evidence type="ECO:0000256" key="14">
    <source>
        <dbReference type="PIRSR" id="PIRSR001365-1"/>
    </source>
</evidence>
<dbReference type="EMBL" id="FOYQ01000002">
    <property type="protein sequence ID" value="SFR45026.1"/>
    <property type="molecule type" value="Genomic_DNA"/>
</dbReference>
<proteinExistence type="inferred from homology"/>
<keyword evidence="6 12" id="KW-0028">Amino-acid biosynthesis</keyword>
<evidence type="ECO:0000256" key="9">
    <source>
        <dbReference type="ARBA" id="ARBA00023239"/>
    </source>
</evidence>
<name>A0A1I6GSB5_9FLAO</name>
<dbReference type="NCBIfam" id="TIGR00674">
    <property type="entry name" value="dapA"/>
    <property type="match status" value="1"/>
</dbReference>
<evidence type="ECO:0000256" key="4">
    <source>
        <dbReference type="ARBA" id="ARBA00012086"/>
    </source>
</evidence>
<feature type="binding site" evidence="12 15">
    <location>
        <position position="209"/>
    </location>
    <ligand>
        <name>pyruvate</name>
        <dbReference type="ChEBI" id="CHEBI:15361"/>
    </ligand>
</feature>
<keyword evidence="17" id="KW-1185">Reference proteome</keyword>
<dbReference type="PANTHER" id="PTHR12128:SF66">
    <property type="entry name" value="4-HYDROXY-2-OXOGLUTARATE ALDOLASE, MITOCHONDRIAL"/>
    <property type="match status" value="1"/>
</dbReference>
<keyword evidence="9 12" id="KW-0456">Lyase</keyword>
<dbReference type="AlphaFoldDB" id="A0A1I6GSB5"/>
<dbReference type="PROSITE" id="PS00666">
    <property type="entry name" value="DHDPS_2"/>
    <property type="match status" value="1"/>
</dbReference>
<evidence type="ECO:0000256" key="8">
    <source>
        <dbReference type="ARBA" id="ARBA00023154"/>
    </source>
</evidence>